<sequence>MAKGPAVIGVLTEPPQPTWWRANRHKVLLVVGLLVGYWIGTHLHGAPAPQPDTPSPGPQHARADPGPA</sequence>
<proteinExistence type="predicted"/>
<accession>A0ABU3V6Q0</accession>
<evidence type="ECO:0000256" key="2">
    <source>
        <dbReference type="SAM" id="Phobius"/>
    </source>
</evidence>
<protein>
    <submittedName>
        <fullName evidence="3">Uncharacterized protein</fullName>
    </submittedName>
</protein>
<keyword evidence="2" id="KW-1133">Transmembrane helix</keyword>
<gene>
    <name evidence="3" type="ORF">PU648_57645</name>
</gene>
<feature type="compositionally biased region" description="Pro residues" evidence="1">
    <location>
        <begin position="48"/>
        <end position="57"/>
    </location>
</feature>
<feature type="transmembrane region" description="Helical" evidence="2">
    <location>
        <begin position="27"/>
        <end position="46"/>
    </location>
</feature>
<dbReference type="EMBL" id="JARAKF010000005">
    <property type="protein sequence ID" value="MDU9001675.1"/>
    <property type="molecule type" value="Genomic_DNA"/>
</dbReference>
<feature type="region of interest" description="Disordered" evidence="1">
    <location>
        <begin position="44"/>
        <end position="68"/>
    </location>
</feature>
<evidence type="ECO:0000256" key="1">
    <source>
        <dbReference type="SAM" id="MobiDB-lite"/>
    </source>
</evidence>
<name>A0ABU3V6Q0_9ACTN</name>
<keyword evidence="2" id="KW-0472">Membrane</keyword>
<keyword evidence="2" id="KW-0812">Transmembrane</keyword>
<dbReference type="RefSeq" id="WP_316738607.1">
    <property type="nucleotide sequence ID" value="NZ_JARAKF010000005.1"/>
</dbReference>
<evidence type="ECO:0000313" key="4">
    <source>
        <dbReference type="Proteomes" id="UP001257627"/>
    </source>
</evidence>
<reference evidence="3 4" key="1">
    <citation type="submission" date="2023-02" db="EMBL/GenBank/DDBJ databases">
        <authorList>
            <person name="Maleckis M."/>
        </authorList>
    </citation>
    <scope>NUCLEOTIDE SEQUENCE [LARGE SCALE GENOMIC DNA]</scope>
    <source>
        <strain evidence="3 4">P8-A2</strain>
        <plasmid evidence="3">unnamed3</plasmid>
    </source>
</reference>
<dbReference type="Proteomes" id="UP001257627">
    <property type="component" value="Unassembled WGS sequence"/>
</dbReference>
<evidence type="ECO:0000313" key="3">
    <source>
        <dbReference type="EMBL" id="MDU9001675.1"/>
    </source>
</evidence>
<comment type="caution">
    <text evidence="3">The sequence shown here is derived from an EMBL/GenBank/DDBJ whole genome shotgun (WGS) entry which is preliminary data.</text>
</comment>
<keyword evidence="3" id="KW-0614">Plasmid</keyword>
<keyword evidence="4" id="KW-1185">Reference proteome</keyword>
<organism evidence="3 4">
    <name type="scientific">Streptomyces mirabilis</name>
    <dbReference type="NCBI Taxonomy" id="68239"/>
    <lineage>
        <taxon>Bacteria</taxon>
        <taxon>Bacillati</taxon>
        <taxon>Actinomycetota</taxon>
        <taxon>Actinomycetes</taxon>
        <taxon>Kitasatosporales</taxon>
        <taxon>Streptomycetaceae</taxon>
        <taxon>Streptomyces</taxon>
    </lineage>
</organism>
<geneLocation type="plasmid" evidence="3">
    <name>unnamed3</name>
</geneLocation>